<evidence type="ECO:0000256" key="1">
    <source>
        <dbReference type="SAM" id="MobiDB-lite"/>
    </source>
</evidence>
<dbReference type="Proteomes" id="UP000324222">
    <property type="component" value="Unassembled WGS sequence"/>
</dbReference>
<name>A0A5B7JXX5_PORTR</name>
<keyword evidence="3" id="KW-1185">Reference proteome</keyword>
<dbReference type="AlphaFoldDB" id="A0A5B7JXX5"/>
<evidence type="ECO:0000313" key="2">
    <source>
        <dbReference type="EMBL" id="MPC97194.1"/>
    </source>
</evidence>
<proteinExistence type="predicted"/>
<gene>
    <name evidence="2" type="ORF">E2C01_092495</name>
</gene>
<accession>A0A5B7JXX5</accession>
<sequence>MEAEAAVRRLVKRSPQSRLRIRNTSG</sequence>
<reference evidence="2 3" key="1">
    <citation type="submission" date="2019-05" db="EMBL/GenBank/DDBJ databases">
        <title>Another draft genome of Portunus trituberculatus and its Hox gene families provides insights of decapod evolution.</title>
        <authorList>
            <person name="Jeong J.-H."/>
            <person name="Song I."/>
            <person name="Kim S."/>
            <person name="Choi T."/>
            <person name="Kim D."/>
            <person name="Ryu S."/>
            <person name="Kim W."/>
        </authorList>
    </citation>
    <scope>NUCLEOTIDE SEQUENCE [LARGE SCALE GENOMIC DNA]</scope>
    <source>
        <tissue evidence="2">Muscle</tissue>
    </source>
</reference>
<evidence type="ECO:0000313" key="3">
    <source>
        <dbReference type="Proteomes" id="UP000324222"/>
    </source>
</evidence>
<feature type="region of interest" description="Disordered" evidence="1">
    <location>
        <begin position="1"/>
        <end position="26"/>
    </location>
</feature>
<comment type="caution">
    <text evidence="2">The sequence shown here is derived from an EMBL/GenBank/DDBJ whole genome shotgun (WGS) entry which is preliminary data.</text>
</comment>
<protein>
    <submittedName>
        <fullName evidence="2">Uncharacterized protein</fullName>
    </submittedName>
</protein>
<organism evidence="2 3">
    <name type="scientific">Portunus trituberculatus</name>
    <name type="common">Swimming crab</name>
    <name type="synonym">Neptunus trituberculatus</name>
    <dbReference type="NCBI Taxonomy" id="210409"/>
    <lineage>
        <taxon>Eukaryota</taxon>
        <taxon>Metazoa</taxon>
        <taxon>Ecdysozoa</taxon>
        <taxon>Arthropoda</taxon>
        <taxon>Crustacea</taxon>
        <taxon>Multicrustacea</taxon>
        <taxon>Malacostraca</taxon>
        <taxon>Eumalacostraca</taxon>
        <taxon>Eucarida</taxon>
        <taxon>Decapoda</taxon>
        <taxon>Pleocyemata</taxon>
        <taxon>Brachyura</taxon>
        <taxon>Eubrachyura</taxon>
        <taxon>Portunoidea</taxon>
        <taxon>Portunidae</taxon>
        <taxon>Portuninae</taxon>
        <taxon>Portunus</taxon>
    </lineage>
</organism>
<feature type="compositionally biased region" description="Polar residues" evidence="1">
    <location>
        <begin position="14"/>
        <end position="26"/>
    </location>
</feature>
<dbReference type="EMBL" id="VSRR010108939">
    <property type="protein sequence ID" value="MPC97194.1"/>
    <property type="molecule type" value="Genomic_DNA"/>
</dbReference>